<name>A0AAV6ZTI0_ENGPU</name>
<keyword evidence="3 12" id="KW-0812">Transmembrane</keyword>
<evidence type="ECO:0000256" key="11">
    <source>
        <dbReference type="ARBA" id="ARBA00025736"/>
    </source>
</evidence>
<evidence type="ECO:0000313" key="15">
    <source>
        <dbReference type="EMBL" id="KAG8549358.1"/>
    </source>
</evidence>
<accession>A0AAV6ZTI0</accession>
<dbReference type="Gene3D" id="1.20.1070.10">
    <property type="entry name" value="Rhodopsin 7-helix transmembrane proteins"/>
    <property type="match status" value="1"/>
</dbReference>
<evidence type="ECO:0000256" key="8">
    <source>
        <dbReference type="ARBA" id="ARBA00023170"/>
    </source>
</evidence>
<evidence type="ECO:0000256" key="5">
    <source>
        <dbReference type="ARBA" id="ARBA00023040"/>
    </source>
</evidence>
<protein>
    <recommendedName>
        <fullName evidence="14">G-protein coupled receptors family 1 profile domain-containing protein</fullName>
    </recommendedName>
</protein>
<dbReference type="InterPro" id="IPR000826">
    <property type="entry name" value="Formyl_rcpt-rel"/>
</dbReference>
<feature type="transmembrane region" description="Helical" evidence="13">
    <location>
        <begin position="70"/>
        <end position="90"/>
    </location>
</feature>
<keyword evidence="10 12" id="KW-0807">Transducer</keyword>
<keyword evidence="9" id="KW-0325">Glycoprotein</keyword>
<comment type="subcellular location">
    <subcellularLocation>
        <location evidence="1">Cell membrane</location>
        <topology evidence="1">Multi-pass membrane protein</topology>
    </subcellularLocation>
</comment>
<evidence type="ECO:0000256" key="12">
    <source>
        <dbReference type="RuleBase" id="RU000688"/>
    </source>
</evidence>
<dbReference type="Pfam" id="PF00001">
    <property type="entry name" value="7tm_1"/>
    <property type="match status" value="1"/>
</dbReference>
<feature type="transmembrane region" description="Helical" evidence="13">
    <location>
        <begin position="250"/>
        <end position="273"/>
    </location>
</feature>
<keyword evidence="7" id="KW-1015">Disulfide bond</keyword>
<evidence type="ECO:0000256" key="13">
    <source>
        <dbReference type="SAM" id="Phobius"/>
    </source>
</evidence>
<dbReference type="InterPro" id="IPR000276">
    <property type="entry name" value="GPCR_Rhodpsn"/>
</dbReference>
<comment type="similarity">
    <text evidence="11">Belongs to the chemokine-like receptor (CMKLR) family.</text>
</comment>
<evidence type="ECO:0000256" key="4">
    <source>
        <dbReference type="ARBA" id="ARBA00022989"/>
    </source>
</evidence>
<dbReference type="PANTHER" id="PTHR24225:SF0">
    <property type="entry name" value="N-FORMYL PEPTIDE RECEPTOR 2"/>
    <property type="match status" value="1"/>
</dbReference>
<evidence type="ECO:0000256" key="1">
    <source>
        <dbReference type="ARBA" id="ARBA00004651"/>
    </source>
</evidence>
<keyword evidence="5 12" id="KW-0297">G-protein coupled receptor</keyword>
<dbReference type="InterPro" id="IPR017452">
    <property type="entry name" value="GPCR_Rhodpsn_7TM"/>
</dbReference>
<dbReference type="Proteomes" id="UP000824782">
    <property type="component" value="Unassembled WGS sequence"/>
</dbReference>
<evidence type="ECO:0000256" key="9">
    <source>
        <dbReference type="ARBA" id="ARBA00023180"/>
    </source>
</evidence>
<evidence type="ECO:0000256" key="6">
    <source>
        <dbReference type="ARBA" id="ARBA00023136"/>
    </source>
</evidence>
<evidence type="ECO:0000259" key="14">
    <source>
        <dbReference type="PROSITE" id="PS50262"/>
    </source>
</evidence>
<dbReference type="PANTHER" id="PTHR24225">
    <property type="entry name" value="CHEMOTACTIC RECEPTOR"/>
    <property type="match status" value="1"/>
</dbReference>
<dbReference type="GO" id="GO:0005886">
    <property type="term" value="C:plasma membrane"/>
    <property type="evidence" value="ECO:0007669"/>
    <property type="project" value="UniProtKB-SubCell"/>
</dbReference>
<keyword evidence="8 12" id="KW-0675">Receptor</keyword>
<dbReference type="AlphaFoldDB" id="A0AAV6ZTI0"/>
<keyword evidence="16" id="KW-1185">Reference proteome</keyword>
<dbReference type="SUPFAM" id="SSF81321">
    <property type="entry name" value="Family A G protein-coupled receptor-like"/>
    <property type="match status" value="1"/>
</dbReference>
<dbReference type="PROSITE" id="PS00237">
    <property type="entry name" value="G_PROTEIN_RECEP_F1_1"/>
    <property type="match status" value="1"/>
</dbReference>
<feature type="transmembrane region" description="Helical" evidence="13">
    <location>
        <begin position="144"/>
        <end position="168"/>
    </location>
</feature>
<evidence type="ECO:0000256" key="3">
    <source>
        <dbReference type="ARBA" id="ARBA00022692"/>
    </source>
</evidence>
<feature type="domain" description="G-protein coupled receptors family 1 profile" evidence="14">
    <location>
        <begin position="50"/>
        <end position="270"/>
    </location>
</feature>
<reference evidence="15" key="1">
    <citation type="thesis" date="2020" institute="ProQuest LLC" country="789 East Eisenhower Parkway, Ann Arbor, MI, USA">
        <title>Comparative Genomics and Chromosome Evolution.</title>
        <authorList>
            <person name="Mudd A.B."/>
        </authorList>
    </citation>
    <scope>NUCLEOTIDE SEQUENCE</scope>
    <source>
        <strain evidence="15">237g6f4</strain>
        <tissue evidence="15">Blood</tissue>
    </source>
</reference>
<dbReference type="EMBL" id="WNYA01000193">
    <property type="protein sequence ID" value="KAG8549358.1"/>
    <property type="molecule type" value="Genomic_DNA"/>
</dbReference>
<dbReference type="GO" id="GO:0004982">
    <property type="term" value="F:N-formyl peptide receptor activity"/>
    <property type="evidence" value="ECO:0007669"/>
    <property type="project" value="TreeGrafter"/>
</dbReference>
<keyword evidence="4 13" id="KW-1133">Transmembrane helix</keyword>
<evidence type="ECO:0000256" key="7">
    <source>
        <dbReference type="ARBA" id="ARBA00023157"/>
    </source>
</evidence>
<dbReference type="GO" id="GO:0007204">
    <property type="term" value="P:positive regulation of cytosolic calcium ion concentration"/>
    <property type="evidence" value="ECO:0007669"/>
    <property type="project" value="TreeGrafter"/>
</dbReference>
<gene>
    <name evidence="15" type="ORF">GDO81_021466</name>
</gene>
<feature type="transmembrane region" description="Helical" evidence="13">
    <location>
        <begin position="214"/>
        <end position="235"/>
    </location>
</feature>
<keyword evidence="6 13" id="KW-0472">Membrane</keyword>
<feature type="transmembrane region" description="Helical" evidence="13">
    <location>
        <begin position="180"/>
        <end position="202"/>
    </location>
</feature>
<dbReference type="PROSITE" id="PS50262">
    <property type="entry name" value="G_PROTEIN_RECEP_F1_2"/>
    <property type="match status" value="1"/>
</dbReference>
<dbReference type="GO" id="GO:0007200">
    <property type="term" value="P:phospholipase C-activating G protein-coupled receptor signaling pathway"/>
    <property type="evidence" value="ECO:0007669"/>
    <property type="project" value="TreeGrafter"/>
</dbReference>
<evidence type="ECO:0000256" key="2">
    <source>
        <dbReference type="ARBA" id="ARBA00022475"/>
    </source>
</evidence>
<comment type="caution">
    <text evidence="15">The sequence shown here is derived from an EMBL/GenBank/DDBJ whole genome shotgun (WGS) entry which is preliminary data.</text>
</comment>
<keyword evidence="2" id="KW-1003">Cell membrane</keyword>
<dbReference type="GO" id="GO:0006954">
    <property type="term" value="P:inflammatory response"/>
    <property type="evidence" value="ECO:0007669"/>
    <property type="project" value="TreeGrafter"/>
</dbReference>
<organism evidence="15 16">
    <name type="scientific">Engystomops pustulosus</name>
    <name type="common">Tungara frog</name>
    <name type="synonym">Physalaemus pustulosus</name>
    <dbReference type="NCBI Taxonomy" id="76066"/>
    <lineage>
        <taxon>Eukaryota</taxon>
        <taxon>Metazoa</taxon>
        <taxon>Chordata</taxon>
        <taxon>Craniata</taxon>
        <taxon>Vertebrata</taxon>
        <taxon>Euteleostomi</taxon>
        <taxon>Amphibia</taxon>
        <taxon>Batrachia</taxon>
        <taxon>Anura</taxon>
        <taxon>Neobatrachia</taxon>
        <taxon>Hyloidea</taxon>
        <taxon>Leptodactylidae</taxon>
        <taxon>Leiuperinae</taxon>
        <taxon>Engystomops</taxon>
    </lineage>
</organism>
<feature type="transmembrane region" description="Helical" evidence="13">
    <location>
        <begin position="30"/>
        <end position="58"/>
    </location>
</feature>
<sequence>MDPENYNLNTPETEGHLDDDKGFSVLHPIIIIQIVTITFLSIIFILGIIGNGLVIWIAGFRMKKTISAVWFLNLAIADLLSCASLPLHIAEWTDINPFVIRVLLYIMFYMTVSVSVLLLTAMSIDRWVSVMWPFWAQVHRTQKLVRITAGIIWGLSLVWTGLLFYLFYVYSTYNVQLLRLVVMFVIPFLIIFTSYVTIFLKLRKSKRPQRSQRPYRMITAVILCFFICLAPYYIVPLTPFSDGGLIQLEIGYAIVNILAHFQSCINPIIYIIMGQGVGHGFLRSIPFRLQSALSEAANDLGQEQGDHGEVHITGV</sequence>
<comment type="similarity">
    <text evidence="12">Belongs to the G-protein coupled receptor 1 family.</text>
</comment>
<dbReference type="PRINTS" id="PR00237">
    <property type="entry name" value="GPCRRHODOPSN"/>
</dbReference>
<evidence type="ECO:0000313" key="16">
    <source>
        <dbReference type="Proteomes" id="UP000824782"/>
    </source>
</evidence>
<evidence type="ECO:0000256" key="10">
    <source>
        <dbReference type="ARBA" id="ARBA00023224"/>
    </source>
</evidence>
<proteinExistence type="inferred from homology"/>
<dbReference type="GO" id="GO:0004875">
    <property type="term" value="F:complement receptor activity"/>
    <property type="evidence" value="ECO:0007669"/>
    <property type="project" value="TreeGrafter"/>
</dbReference>
<feature type="transmembrane region" description="Helical" evidence="13">
    <location>
        <begin position="102"/>
        <end position="124"/>
    </location>
</feature>